<proteinExistence type="predicted"/>
<dbReference type="Pfam" id="PF11387">
    <property type="entry name" value="DUF2795"/>
    <property type="match status" value="1"/>
</dbReference>
<name>A0A6J4V1A6_9BACT</name>
<gene>
    <name evidence="1" type="ORF">AVDCRST_MAG87-1814</name>
</gene>
<evidence type="ECO:0008006" key="2">
    <source>
        <dbReference type="Google" id="ProtNLM"/>
    </source>
</evidence>
<dbReference type="InterPro" id="IPR021527">
    <property type="entry name" value="DUF2795"/>
</dbReference>
<dbReference type="EMBL" id="CADCWJ010000406">
    <property type="protein sequence ID" value="CAA9564166.1"/>
    <property type="molecule type" value="Genomic_DNA"/>
</dbReference>
<dbReference type="AlphaFoldDB" id="A0A6J4V1A6"/>
<protein>
    <recommendedName>
        <fullName evidence="2">DUF2795 domain-containing protein</fullName>
    </recommendedName>
</protein>
<reference evidence="1" key="1">
    <citation type="submission" date="2020-02" db="EMBL/GenBank/DDBJ databases">
        <authorList>
            <person name="Meier V. D."/>
        </authorList>
    </citation>
    <scope>NUCLEOTIDE SEQUENCE</scope>
    <source>
        <strain evidence="1">AVDCRST_MAG87</strain>
    </source>
</reference>
<sequence>MDRLNETAGSFKPGELRKFTEGVSWPIGKDDLAAIMKQNGAPDGLVAKVQEADIDQFQDQNELMSKTGI</sequence>
<evidence type="ECO:0000313" key="1">
    <source>
        <dbReference type="EMBL" id="CAA9564166.1"/>
    </source>
</evidence>
<accession>A0A6J4V1A6</accession>
<organism evidence="1">
    <name type="scientific">uncultured Thermomicrobiales bacterium</name>
    <dbReference type="NCBI Taxonomy" id="1645740"/>
    <lineage>
        <taxon>Bacteria</taxon>
        <taxon>Pseudomonadati</taxon>
        <taxon>Thermomicrobiota</taxon>
        <taxon>Thermomicrobia</taxon>
        <taxon>Thermomicrobiales</taxon>
        <taxon>environmental samples</taxon>
    </lineage>
</organism>